<dbReference type="InterPro" id="IPR058068">
    <property type="entry name" value="LIC_13387-like"/>
</dbReference>
<reference evidence="2 3" key="1">
    <citation type="journal article" date="2009" name="Appl. Environ. Microbiol.">
        <title>Three genomes from the phylum Acidobacteria provide insight into the lifestyles of these microorganisms in soils.</title>
        <authorList>
            <person name="Ward N.L."/>
            <person name="Challacombe J.F."/>
            <person name="Janssen P.H."/>
            <person name="Henrissat B."/>
            <person name="Coutinho P.M."/>
            <person name="Wu M."/>
            <person name="Xie G."/>
            <person name="Haft D.H."/>
            <person name="Sait M."/>
            <person name="Badger J."/>
            <person name="Barabote R.D."/>
            <person name="Bradley B."/>
            <person name="Brettin T.S."/>
            <person name="Brinkac L.M."/>
            <person name="Bruce D."/>
            <person name="Creasy T."/>
            <person name="Daugherty S.C."/>
            <person name="Davidsen T.M."/>
            <person name="DeBoy R.T."/>
            <person name="Detter J.C."/>
            <person name="Dodson R.J."/>
            <person name="Durkin A.S."/>
            <person name="Ganapathy A."/>
            <person name="Gwinn-Giglio M."/>
            <person name="Han C.S."/>
            <person name="Khouri H."/>
            <person name="Kiss H."/>
            <person name="Kothari S.P."/>
            <person name="Madupu R."/>
            <person name="Nelson K.E."/>
            <person name="Nelson W.C."/>
            <person name="Paulsen I."/>
            <person name="Penn K."/>
            <person name="Ren Q."/>
            <person name="Rosovitz M.J."/>
            <person name="Selengut J.D."/>
            <person name="Shrivastava S."/>
            <person name="Sullivan S.A."/>
            <person name="Tapia R."/>
            <person name="Thompson L.S."/>
            <person name="Watkins K.L."/>
            <person name="Yang Q."/>
            <person name="Yu C."/>
            <person name="Zafar N."/>
            <person name="Zhou L."/>
            <person name="Kuske C.R."/>
        </authorList>
    </citation>
    <scope>NUCLEOTIDE SEQUENCE [LARGE SCALE GENOMIC DNA]</scope>
    <source>
        <strain evidence="2 3">Ellin345</strain>
    </source>
</reference>
<dbReference type="NCBIfam" id="NF047765">
    <property type="entry name" value="LIC_13387_fam"/>
    <property type="match status" value="1"/>
</dbReference>
<dbReference type="KEGG" id="aba:Acid345_3560"/>
<protein>
    <submittedName>
        <fullName evidence="2">Uncharacterized protein</fullName>
    </submittedName>
</protein>
<dbReference type="HOGENOM" id="CLU_1852570_0_0_0"/>
<dbReference type="Proteomes" id="UP000002432">
    <property type="component" value="Chromosome"/>
</dbReference>
<accession>Q1IKN9</accession>
<keyword evidence="1" id="KW-0812">Transmembrane</keyword>
<evidence type="ECO:0000313" key="2">
    <source>
        <dbReference type="EMBL" id="ABF42561.1"/>
    </source>
</evidence>
<dbReference type="RefSeq" id="WP_011524360.1">
    <property type="nucleotide sequence ID" value="NC_008009.1"/>
</dbReference>
<gene>
    <name evidence="2" type="ordered locus">Acid345_3560</name>
</gene>
<keyword evidence="1" id="KW-0472">Membrane</keyword>
<evidence type="ECO:0000256" key="1">
    <source>
        <dbReference type="SAM" id="Phobius"/>
    </source>
</evidence>
<organism evidence="2 3">
    <name type="scientific">Koribacter versatilis (strain Ellin345)</name>
    <dbReference type="NCBI Taxonomy" id="204669"/>
    <lineage>
        <taxon>Bacteria</taxon>
        <taxon>Pseudomonadati</taxon>
        <taxon>Acidobacteriota</taxon>
        <taxon>Terriglobia</taxon>
        <taxon>Terriglobales</taxon>
        <taxon>Candidatus Korobacteraceae</taxon>
        <taxon>Candidatus Korobacter</taxon>
    </lineage>
</organism>
<sequence>MKASIFYRIASVLLVLFAVGHTLGFRQVDPKWGIDSLVSTMQSSHFAVQGFTRSYWDFYVGFGLFVSVLLLFAAVVAWQLGGLRGETLVAMRGVGWALAACFAVNGVLSWRYFFVVPVVFSAVIAVCLVTAAALSGRT</sequence>
<evidence type="ECO:0000313" key="3">
    <source>
        <dbReference type="Proteomes" id="UP000002432"/>
    </source>
</evidence>
<dbReference type="AlphaFoldDB" id="Q1IKN9"/>
<keyword evidence="3" id="KW-1185">Reference proteome</keyword>
<feature type="transmembrane region" description="Helical" evidence="1">
    <location>
        <begin position="114"/>
        <end position="134"/>
    </location>
</feature>
<name>Q1IKN9_KORVE</name>
<proteinExistence type="predicted"/>
<feature type="transmembrane region" description="Helical" evidence="1">
    <location>
        <begin position="58"/>
        <end position="77"/>
    </location>
</feature>
<dbReference type="STRING" id="204669.Acid345_3560"/>
<dbReference type="OrthoDB" id="121119at2"/>
<dbReference type="EMBL" id="CP000360">
    <property type="protein sequence ID" value="ABF42561.1"/>
    <property type="molecule type" value="Genomic_DNA"/>
</dbReference>
<dbReference type="eggNOG" id="ENOG50335C4">
    <property type="taxonomic scope" value="Bacteria"/>
</dbReference>
<keyword evidence="1" id="KW-1133">Transmembrane helix</keyword>
<dbReference type="EnsemblBacteria" id="ABF42561">
    <property type="protein sequence ID" value="ABF42561"/>
    <property type="gene ID" value="Acid345_3560"/>
</dbReference>
<feature type="transmembrane region" description="Helical" evidence="1">
    <location>
        <begin position="89"/>
        <end position="108"/>
    </location>
</feature>